<accession>A0A7D4UMH6</accession>
<dbReference type="InterPro" id="IPR051056">
    <property type="entry name" value="Glycosyl_Hydrolase_73"/>
</dbReference>
<sequence>MKKTVLLTILVSVALCVSAQNKPKNTSQSYIEKFKDNAIEIMHQSGIPASIILGIAMHESGSGNSAIAQNLNNQFGMKGGGTSVYYKNKKKVRSAYKAYDSILDSFQDFARVITEKKKFAHLADQLTSTDYVGWVKGIERAGYASSKKWGRDVLAIINKYNLNSLDAKTDSTEFTQAPVKDQQ</sequence>
<dbReference type="KEGG" id="mmab:HQ865_00180"/>
<dbReference type="SMART" id="SM00047">
    <property type="entry name" value="LYZ2"/>
    <property type="match status" value="1"/>
</dbReference>
<dbReference type="EMBL" id="CP054139">
    <property type="protein sequence ID" value="QKJ28240.1"/>
    <property type="molecule type" value="Genomic_DNA"/>
</dbReference>
<evidence type="ECO:0000313" key="5">
    <source>
        <dbReference type="Proteomes" id="UP000505355"/>
    </source>
</evidence>
<feature type="signal peptide" evidence="2">
    <location>
        <begin position="1"/>
        <end position="19"/>
    </location>
</feature>
<dbReference type="RefSeq" id="WP_173412942.1">
    <property type="nucleotide sequence ID" value="NZ_CP054139.1"/>
</dbReference>
<evidence type="ECO:0000259" key="3">
    <source>
        <dbReference type="SMART" id="SM00047"/>
    </source>
</evidence>
<dbReference type="Pfam" id="PF01832">
    <property type="entry name" value="Glucosaminidase"/>
    <property type="match status" value="1"/>
</dbReference>
<dbReference type="GO" id="GO:0004040">
    <property type="term" value="F:amidase activity"/>
    <property type="evidence" value="ECO:0007669"/>
    <property type="project" value="InterPro"/>
</dbReference>
<evidence type="ECO:0000256" key="2">
    <source>
        <dbReference type="SAM" id="SignalP"/>
    </source>
</evidence>
<evidence type="ECO:0000313" key="4">
    <source>
        <dbReference type="EMBL" id="QKJ28240.1"/>
    </source>
</evidence>
<organism evidence="4 5">
    <name type="scientific">Mucilaginibacter mali</name>
    <dbReference type="NCBI Taxonomy" id="2740462"/>
    <lineage>
        <taxon>Bacteria</taxon>
        <taxon>Pseudomonadati</taxon>
        <taxon>Bacteroidota</taxon>
        <taxon>Sphingobacteriia</taxon>
        <taxon>Sphingobacteriales</taxon>
        <taxon>Sphingobacteriaceae</taxon>
        <taxon>Mucilaginibacter</taxon>
    </lineage>
</organism>
<protein>
    <submittedName>
        <fullName evidence="4">Glucosaminidase domain-containing protein</fullName>
    </submittedName>
</protein>
<reference evidence="4 5" key="1">
    <citation type="submission" date="2020-05" db="EMBL/GenBank/DDBJ databases">
        <title>Mucilaginibacter mali sp. nov.</title>
        <authorList>
            <person name="Kim H.S."/>
            <person name="Lee K.C."/>
            <person name="Suh M.K."/>
            <person name="Kim J.-S."/>
            <person name="Han K.-I."/>
            <person name="Eom M.K."/>
            <person name="Shin Y.K."/>
            <person name="Lee J.-S."/>
        </authorList>
    </citation>
    <scope>NUCLEOTIDE SEQUENCE [LARGE SCALE GENOMIC DNA]</scope>
    <source>
        <strain evidence="4 5">G2-14</strain>
    </source>
</reference>
<feature type="chain" id="PRO_5028804788" evidence="2">
    <location>
        <begin position="20"/>
        <end position="183"/>
    </location>
</feature>
<dbReference type="AlphaFoldDB" id="A0A7D4UMH6"/>
<evidence type="ECO:0000256" key="1">
    <source>
        <dbReference type="ARBA" id="ARBA00022801"/>
    </source>
</evidence>
<dbReference type="PANTHER" id="PTHR33308">
    <property type="entry name" value="PEPTIDOGLYCAN HYDROLASE FLGJ"/>
    <property type="match status" value="1"/>
</dbReference>
<dbReference type="InterPro" id="IPR002901">
    <property type="entry name" value="MGlyc_endo_b_GlcNAc-like_dom"/>
</dbReference>
<keyword evidence="5" id="KW-1185">Reference proteome</keyword>
<gene>
    <name evidence="4" type="ORF">HQ865_00180</name>
</gene>
<keyword evidence="1" id="KW-0378">Hydrolase</keyword>
<dbReference type="PANTHER" id="PTHR33308:SF9">
    <property type="entry name" value="PEPTIDOGLYCAN HYDROLASE FLGJ"/>
    <property type="match status" value="1"/>
</dbReference>
<keyword evidence="2" id="KW-0732">Signal</keyword>
<feature type="domain" description="Mannosyl-glycoprotein endo-beta-N-acetylglucosamidase-like" evidence="3">
    <location>
        <begin position="19"/>
        <end position="166"/>
    </location>
</feature>
<name>A0A7D4UMH6_9SPHI</name>
<dbReference type="Proteomes" id="UP000505355">
    <property type="component" value="Chromosome"/>
</dbReference>
<proteinExistence type="predicted"/>
<dbReference type="Gene3D" id="1.10.530.10">
    <property type="match status" value="1"/>
</dbReference>